<reference evidence="4 5" key="1">
    <citation type="submission" date="2013-05" db="EMBL/GenBank/DDBJ databases">
        <title>Draft genome of the parasitic nematode Anyclostoma ceylanicum.</title>
        <authorList>
            <person name="Mitreva M."/>
        </authorList>
    </citation>
    <scope>NUCLEOTIDE SEQUENCE [LARGE SCALE GENOMIC DNA]</scope>
</reference>
<dbReference type="InterPro" id="IPR002656">
    <property type="entry name" value="Acyl_transf_3_dom"/>
</dbReference>
<dbReference type="InterPro" id="IPR050879">
    <property type="entry name" value="Acyltransferase_3"/>
</dbReference>
<feature type="domain" description="SGNH" evidence="3">
    <location>
        <begin position="334"/>
        <end position="483"/>
    </location>
</feature>
<evidence type="ECO:0000259" key="3">
    <source>
        <dbReference type="Pfam" id="PF19040"/>
    </source>
</evidence>
<feature type="transmembrane region" description="Helical" evidence="1">
    <location>
        <begin position="218"/>
        <end position="238"/>
    </location>
</feature>
<evidence type="ECO:0000313" key="5">
    <source>
        <dbReference type="Proteomes" id="UP000054495"/>
    </source>
</evidence>
<evidence type="ECO:0000259" key="2">
    <source>
        <dbReference type="Pfam" id="PF01757"/>
    </source>
</evidence>
<dbReference type="GO" id="GO:0016020">
    <property type="term" value="C:membrane"/>
    <property type="evidence" value="ECO:0007669"/>
    <property type="project" value="TreeGrafter"/>
</dbReference>
<organism evidence="4 5">
    <name type="scientific">Ancylostoma ceylanicum</name>
    <dbReference type="NCBI Taxonomy" id="53326"/>
    <lineage>
        <taxon>Eukaryota</taxon>
        <taxon>Metazoa</taxon>
        <taxon>Ecdysozoa</taxon>
        <taxon>Nematoda</taxon>
        <taxon>Chromadorea</taxon>
        <taxon>Rhabditida</taxon>
        <taxon>Rhabditina</taxon>
        <taxon>Rhabditomorpha</taxon>
        <taxon>Strongyloidea</taxon>
        <taxon>Ancylostomatidae</taxon>
        <taxon>Ancylostomatinae</taxon>
        <taxon>Ancylostoma</taxon>
    </lineage>
</organism>
<dbReference type="Pfam" id="PF01757">
    <property type="entry name" value="Acyl_transf_3"/>
    <property type="match status" value="1"/>
</dbReference>
<feature type="transmembrane region" description="Helical" evidence="1">
    <location>
        <begin position="250"/>
        <end position="267"/>
    </location>
</feature>
<feature type="transmembrane region" description="Helical" evidence="1">
    <location>
        <begin position="158"/>
        <end position="175"/>
    </location>
</feature>
<keyword evidence="4" id="KW-0808">Transferase</keyword>
<keyword evidence="1" id="KW-0472">Membrane</keyword>
<dbReference type="Proteomes" id="UP000054495">
    <property type="component" value="Unassembled WGS sequence"/>
</dbReference>
<dbReference type="EMBL" id="KE125052">
    <property type="protein sequence ID" value="EPB72358.1"/>
    <property type="molecule type" value="Genomic_DNA"/>
</dbReference>
<keyword evidence="1" id="KW-0812">Transmembrane</keyword>
<keyword evidence="5" id="KW-1185">Reference proteome</keyword>
<feature type="transmembrane region" description="Helical" evidence="1">
    <location>
        <begin position="87"/>
        <end position="108"/>
    </location>
</feature>
<evidence type="ECO:0000256" key="1">
    <source>
        <dbReference type="SAM" id="Phobius"/>
    </source>
</evidence>
<proteinExistence type="predicted"/>
<evidence type="ECO:0000313" key="4">
    <source>
        <dbReference type="EMBL" id="EPB72358.1"/>
    </source>
</evidence>
<dbReference type="InterPro" id="IPR043968">
    <property type="entry name" value="SGNH"/>
</dbReference>
<gene>
    <name evidence="4" type="ORF">ANCCEY_08557</name>
</gene>
<dbReference type="PANTHER" id="PTHR23028">
    <property type="entry name" value="ACETYLTRANSFERASE"/>
    <property type="match status" value="1"/>
</dbReference>
<dbReference type="GO" id="GO:0000271">
    <property type="term" value="P:polysaccharide biosynthetic process"/>
    <property type="evidence" value="ECO:0007669"/>
    <property type="project" value="TreeGrafter"/>
</dbReference>
<keyword evidence="1" id="KW-1133">Transmembrane helix</keyword>
<feature type="domain" description="Acyltransferase 3" evidence="2">
    <location>
        <begin position="16"/>
        <end position="113"/>
    </location>
</feature>
<dbReference type="GO" id="GO:0016747">
    <property type="term" value="F:acyltransferase activity, transferring groups other than amino-acyl groups"/>
    <property type="evidence" value="ECO:0007669"/>
    <property type="project" value="InterPro"/>
</dbReference>
<feature type="transmembrane region" description="Helical" evidence="1">
    <location>
        <begin position="187"/>
        <end position="206"/>
    </location>
</feature>
<dbReference type="Pfam" id="PF19040">
    <property type="entry name" value="SGNH"/>
    <property type="match status" value="1"/>
</dbReference>
<name>A0A0D6LME9_9BILA</name>
<sequence>MCDREKNFDSNAIVFFYYRRVKRILPTYLLVVILSLTCSRLFLFEYLQPPNLESAKYALLFTTNIEATDSVKEYQTMLTKAADLFTHTWSIAVEMQFYAVFPAIFMIFKTLPDNAAMTVLKGSDVEAVHSYANVNNYGYCLAAVIFTNFFIYVPVDGLILRITSTFLTAGLILFHPNNDAYFMSSKYITYIGDISYSLYLVHWPIYTLFRQNNIEDSVGLSCGLVLSLLVAVILTETFEKFCLRADVKTVLYVVTFLYAANLLMISGQENVDFLERERDWVKKLFTPVCSPEHGNSSKVCDIPFSATKMYLEQVLRLNNLFTVADTQFLSYEKCTYRDNDPWGWCDLPKENDNPAHKILVLGNSYATNQGRIVYEMCHSSEVEVKIFTIAACEVLTKSTQFEHCQNSRKQFLEAVKEYKPDVMFILSRYTDMVEVPEKPSKSSVEDIVKEAASRLMELSQGVTDHVYVLNAVPRPHRAFQRFHSSALRKHIQQKPNHERLWNSSLIPQ</sequence>
<dbReference type="AlphaFoldDB" id="A0A0D6LME9"/>
<feature type="transmembrane region" description="Helical" evidence="1">
    <location>
        <begin position="25"/>
        <end position="43"/>
    </location>
</feature>
<dbReference type="PANTHER" id="PTHR23028:SF115">
    <property type="entry name" value="ACYL_TRANSF_3 DOMAIN-CONTAINING PROTEIN-RELATED"/>
    <property type="match status" value="1"/>
</dbReference>
<accession>A0A0D6LME9</accession>
<keyword evidence="4" id="KW-0012">Acyltransferase</keyword>
<feature type="transmembrane region" description="Helical" evidence="1">
    <location>
        <begin position="136"/>
        <end position="152"/>
    </location>
</feature>
<protein>
    <submittedName>
        <fullName evidence="4">Acyltransferase</fullName>
    </submittedName>
</protein>